<dbReference type="Proteomes" id="UP000267408">
    <property type="component" value="Unassembled WGS sequence"/>
</dbReference>
<reference evidence="2 3" key="1">
    <citation type="submission" date="2018-11" db="EMBL/GenBank/DDBJ databases">
        <title>Sequencing the genomes of 1000 actinobacteria strains.</title>
        <authorList>
            <person name="Klenk H.-P."/>
        </authorList>
    </citation>
    <scope>NUCLEOTIDE SEQUENCE [LARGE SCALE GENOMIC DNA]</scope>
    <source>
        <strain evidence="2 3">DSM 44780</strain>
    </source>
</reference>
<dbReference type="AlphaFoldDB" id="A0A8G1UFT8"/>
<proteinExistence type="predicted"/>
<sequence>MSFDHAVSLAKVRPVTEEVARAASRILAAEGLHGHECAVDAMLAATAHLGRGDVTVVTSDTDDPRRLCPPRVAAEPIRAPCPTTCRVFAGQTVMGERGLTDVTSVPNRILPAAAAEDLLNAHYRRRQEAATARTPRPRTGRAAAHPETADTVFRRLLRKPGFTWAEHGGELLRGRKPWYYAQEPRPGVSVIGERLGELAAGGRQFPRARHGSRP</sequence>
<evidence type="ECO:0000313" key="2">
    <source>
        <dbReference type="EMBL" id="ROR43110.1"/>
    </source>
</evidence>
<accession>A0A8G1UFT8</accession>
<organism evidence="2 3">
    <name type="scientific">Kitasatospora cineracea</name>
    <dbReference type="NCBI Taxonomy" id="88074"/>
    <lineage>
        <taxon>Bacteria</taxon>
        <taxon>Bacillati</taxon>
        <taxon>Actinomycetota</taxon>
        <taxon>Actinomycetes</taxon>
        <taxon>Kitasatosporales</taxon>
        <taxon>Streptomycetaceae</taxon>
        <taxon>Kitasatospora</taxon>
    </lineage>
</organism>
<evidence type="ECO:0000313" key="3">
    <source>
        <dbReference type="Proteomes" id="UP000267408"/>
    </source>
</evidence>
<protein>
    <submittedName>
        <fullName evidence="2">Uncharacterized protein</fullName>
    </submittedName>
</protein>
<name>A0A8G1UFT8_9ACTN</name>
<comment type="caution">
    <text evidence="2">The sequence shown here is derived from an EMBL/GenBank/DDBJ whole genome shotgun (WGS) entry which is preliminary data.</text>
</comment>
<feature type="region of interest" description="Disordered" evidence="1">
    <location>
        <begin position="126"/>
        <end position="149"/>
    </location>
</feature>
<evidence type="ECO:0000256" key="1">
    <source>
        <dbReference type="SAM" id="MobiDB-lite"/>
    </source>
</evidence>
<gene>
    <name evidence="2" type="ORF">EDD39_1251</name>
</gene>
<dbReference type="RefSeq" id="WP_244256618.1">
    <property type="nucleotide sequence ID" value="NZ_RJVJ01000001.1"/>
</dbReference>
<dbReference type="EMBL" id="RJVJ01000001">
    <property type="protein sequence ID" value="ROR43110.1"/>
    <property type="molecule type" value="Genomic_DNA"/>
</dbReference>